<dbReference type="InterPro" id="IPR011009">
    <property type="entry name" value="Kinase-like_dom_sf"/>
</dbReference>
<sequence>MKTYEDKLMDSIDYLINLGRQLKKEQFIFSLVHTDLHHWNIMRENNQMMIIDWEGLKLAPPEADLMFIMKQPYKKEFINVYSKQYPSHTLNNDALRFYEIKRNLEDIWEFIVQIQEDPLISNERRKAFSYLQKEINHLGRLLKKER</sequence>
<reference evidence="2 3" key="1">
    <citation type="submission" date="2023-07" db="EMBL/GenBank/DDBJ databases">
        <title>Genomic Encyclopedia of Type Strains, Phase IV (KMG-IV): sequencing the most valuable type-strain genomes for metagenomic binning, comparative biology and taxonomic classification.</title>
        <authorList>
            <person name="Goeker M."/>
        </authorList>
    </citation>
    <scope>NUCLEOTIDE SEQUENCE [LARGE SCALE GENOMIC DNA]</scope>
    <source>
        <strain evidence="2 3">DSM 23494</strain>
    </source>
</reference>
<accession>A0ABU0ABC6</accession>
<keyword evidence="3" id="KW-1185">Reference proteome</keyword>
<dbReference type="Pfam" id="PF01636">
    <property type="entry name" value="APH"/>
    <property type="match status" value="1"/>
</dbReference>
<organism evidence="2 3">
    <name type="scientific">Cytobacillus purgationiresistens</name>
    <dbReference type="NCBI Taxonomy" id="863449"/>
    <lineage>
        <taxon>Bacteria</taxon>
        <taxon>Bacillati</taxon>
        <taxon>Bacillota</taxon>
        <taxon>Bacilli</taxon>
        <taxon>Bacillales</taxon>
        <taxon>Bacillaceae</taxon>
        <taxon>Cytobacillus</taxon>
    </lineage>
</organism>
<comment type="caution">
    <text evidence="2">The sequence shown here is derived from an EMBL/GenBank/DDBJ whole genome shotgun (WGS) entry which is preliminary data.</text>
</comment>
<gene>
    <name evidence="2" type="ORF">J2S17_000424</name>
</gene>
<dbReference type="EMBL" id="JAUSUB010000001">
    <property type="protein sequence ID" value="MDQ0268555.1"/>
    <property type="molecule type" value="Genomic_DNA"/>
</dbReference>
<proteinExistence type="predicted"/>
<evidence type="ECO:0000313" key="2">
    <source>
        <dbReference type="EMBL" id="MDQ0268555.1"/>
    </source>
</evidence>
<dbReference type="InterPro" id="IPR002575">
    <property type="entry name" value="Aminoglycoside_PTrfase"/>
</dbReference>
<evidence type="ECO:0000313" key="3">
    <source>
        <dbReference type="Proteomes" id="UP001238088"/>
    </source>
</evidence>
<feature type="domain" description="Aminoglycoside phosphotransferase" evidence="1">
    <location>
        <begin position="27"/>
        <end position="69"/>
    </location>
</feature>
<dbReference type="Proteomes" id="UP001238088">
    <property type="component" value="Unassembled WGS sequence"/>
</dbReference>
<dbReference type="SUPFAM" id="SSF56112">
    <property type="entry name" value="Protein kinase-like (PK-like)"/>
    <property type="match status" value="1"/>
</dbReference>
<dbReference type="Gene3D" id="1.10.510.10">
    <property type="entry name" value="Transferase(Phosphotransferase) domain 1"/>
    <property type="match status" value="1"/>
</dbReference>
<name>A0ABU0ABC6_9BACI</name>
<evidence type="ECO:0000259" key="1">
    <source>
        <dbReference type="Pfam" id="PF01636"/>
    </source>
</evidence>
<protein>
    <submittedName>
        <fullName evidence="2">Thiamine kinase-like enzyme</fullName>
    </submittedName>
</protein>